<name>A0A6J4GDH2_9FLAO</name>
<accession>A0A6J4GDH2</accession>
<sequence length="152" mass="17644">MKPWFKKRINTKGTNRYYELVKQWWAREMNRITSGLSREKLIAFLLVFTGFSSAISLSILYRGLVSGTSPVVSMERISVQVHLHERRIKRASKSFFISPREYKSITGARQYLDSLKGSAEGKKTYDSIILGRPGFLDSLFFIENYYKSNVKE</sequence>
<reference evidence="2 3" key="1">
    <citation type="submission" date="2020-02" db="EMBL/GenBank/DDBJ databases">
        <authorList>
            <person name="Criscuolo A."/>
        </authorList>
    </citation>
    <scope>NUCLEOTIDE SEQUENCE [LARGE SCALE GENOMIC DNA]</scope>
    <source>
        <strain evidence="2">CIP105534</strain>
    </source>
</reference>
<dbReference type="RefSeq" id="WP_173970226.1">
    <property type="nucleotide sequence ID" value="NZ_CADCSU010000068.1"/>
</dbReference>
<protein>
    <submittedName>
        <fullName evidence="2">Uncharacterized protein</fullName>
    </submittedName>
</protein>
<keyword evidence="1" id="KW-1133">Transmembrane helix</keyword>
<gene>
    <name evidence="2" type="ORF">FLA105534_01551</name>
</gene>
<keyword evidence="1" id="KW-0812">Transmembrane</keyword>
<dbReference type="Proteomes" id="UP000479938">
    <property type="component" value="Unassembled WGS sequence"/>
</dbReference>
<proteinExistence type="predicted"/>
<organism evidence="2 3">
    <name type="scientific">Flavobacterium bizetiae</name>
    <dbReference type="NCBI Taxonomy" id="2704140"/>
    <lineage>
        <taxon>Bacteria</taxon>
        <taxon>Pseudomonadati</taxon>
        <taxon>Bacteroidota</taxon>
        <taxon>Flavobacteriia</taxon>
        <taxon>Flavobacteriales</taxon>
        <taxon>Flavobacteriaceae</taxon>
        <taxon>Flavobacterium</taxon>
    </lineage>
</organism>
<evidence type="ECO:0000313" key="2">
    <source>
        <dbReference type="EMBL" id="CAA9197273.1"/>
    </source>
</evidence>
<keyword evidence="1" id="KW-0472">Membrane</keyword>
<evidence type="ECO:0000256" key="1">
    <source>
        <dbReference type="SAM" id="Phobius"/>
    </source>
</evidence>
<feature type="transmembrane region" description="Helical" evidence="1">
    <location>
        <begin position="41"/>
        <end position="61"/>
    </location>
</feature>
<keyword evidence="3" id="KW-1185">Reference proteome</keyword>
<dbReference type="AlphaFoldDB" id="A0A6J4GDH2"/>
<dbReference type="EMBL" id="CADCSU010000068">
    <property type="protein sequence ID" value="CAA9197273.1"/>
    <property type="molecule type" value="Genomic_DNA"/>
</dbReference>
<evidence type="ECO:0000313" key="3">
    <source>
        <dbReference type="Proteomes" id="UP000479938"/>
    </source>
</evidence>